<evidence type="ECO:0008006" key="5">
    <source>
        <dbReference type="Google" id="ProtNLM"/>
    </source>
</evidence>
<dbReference type="InterPro" id="IPR013078">
    <property type="entry name" value="His_Pase_superF_clade-1"/>
</dbReference>
<dbReference type="PANTHER" id="PTHR48100:SF1">
    <property type="entry name" value="HISTIDINE PHOSPHATASE FAMILY PROTEIN-RELATED"/>
    <property type="match status" value="1"/>
</dbReference>
<dbReference type="SUPFAM" id="SSF53254">
    <property type="entry name" value="Phosphoglycerate mutase-like"/>
    <property type="match status" value="1"/>
</dbReference>
<dbReference type="CDD" id="cd07067">
    <property type="entry name" value="HP_PGM_like"/>
    <property type="match status" value="1"/>
</dbReference>
<dbReference type="Pfam" id="PF00300">
    <property type="entry name" value="His_Phos_1"/>
    <property type="match status" value="1"/>
</dbReference>
<dbReference type="PANTHER" id="PTHR48100">
    <property type="entry name" value="BROAD-SPECIFICITY PHOSPHATASE YOR283W-RELATED"/>
    <property type="match status" value="1"/>
</dbReference>
<gene>
    <name evidence="3" type="ORF">CANCADRAFT_20709</name>
</gene>
<sequence>VIFIVRHGEGFHNVAESLYGTEDWDNYWSKLYNDGNITWGPDAMLTDKGIDQAKYAGEVWENELRKGAPIPQSFYSSPLSRSADTLRYTWPNVKAQFIENLRETYGVHTCDMRRTASYLKHRYPLWTFETKFSEDDLLWDPDVRETDEHQQHRVRTFLREVFTKDTSKYVSITAHSGTIRALLSVIGHPERTVLPGGMISVVVRARSS</sequence>
<dbReference type="GO" id="GO:0005737">
    <property type="term" value="C:cytoplasm"/>
    <property type="evidence" value="ECO:0007669"/>
    <property type="project" value="TreeGrafter"/>
</dbReference>
<dbReference type="Gene3D" id="3.40.50.1240">
    <property type="entry name" value="Phosphoglycerate mutase-like"/>
    <property type="match status" value="1"/>
</dbReference>
<dbReference type="PROSITE" id="PS00175">
    <property type="entry name" value="PG_MUTASE"/>
    <property type="match status" value="1"/>
</dbReference>
<accession>A0A1E4TLC3</accession>
<dbReference type="OrthoDB" id="496981at2759"/>
<dbReference type="InterPro" id="IPR029033">
    <property type="entry name" value="His_PPase_superfam"/>
</dbReference>
<dbReference type="SMART" id="SM00855">
    <property type="entry name" value="PGAM"/>
    <property type="match status" value="1"/>
</dbReference>
<feature type="non-terminal residue" evidence="3">
    <location>
        <position position="208"/>
    </location>
</feature>
<dbReference type="InterPro" id="IPR001345">
    <property type="entry name" value="PG/BPGM_mutase_AS"/>
</dbReference>
<keyword evidence="4" id="KW-1185">Reference proteome</keyword>
<dbReference type="GO" id="GO:0016791">
    <property type="term" value="F:phosphatase activity"/>
    <property type="evidence" value="ECO:0007669"/>
    <property type="project" value="TreeGrafter"/>
</dbReference>
<reference evidence="4" key="1">
    <citation type="submission" date="2016-02" db="EMBL/GenBank/DDBJ databases">
        <title>Comparative genomics of biotechnologically important yeasts.</title>
        <authorList>
            <consortium name="DOE Joint Genome Institute"/>
            <person name="Riley R."/>
            <person name="Haridas S."/>
            <person name="Wolfe K.H."/>
            <person name="Lopes M.R."/>
            <person name="Hittinger C.T."/>
            <person name="Goker M."/>
            <person name="Salamov A."/>
            <person name="Wisecaver J."/>
            <person name="Long T.M."/>
            <person name="Aerts A.L."/>
            <person name="Barry K."/>
            <person name="Choi C."/>
            <person name="Clum A."/>
            <person name="Coughlan A.Y."/>
            <person name="Deshpande S."/>
            <person name="Douglass A.P."/>
            <person name="Hanson S.J."/>
            <person name="Klenk H.-P."/>
            <person name="Labutti K."/>
            <person name="Lapidus A."/>
            <person name="Lindquist E."/>
            <person name="Lipzen A."/>
            <person name="Meier-Kolthoff J.P."/>
            <person name="Ohm R.A."/>
            <person name="Otillar R.P."/>
            <person name="Pangilinan J."/>
            <person name="Peng Y."/>
            <person name="Rokas A."/>
            <person name="Rosa C.A."/>
            <person name="Scheuner C."/>
            <person name="Sibirny A.A."/>
            <person name="Slot J.C."/>
            <person name="Stielow J.B."/>
            <person name="Sun H."/>
            <person name="Kurtzman C.P."/>
            <person name="Blackwell M."/>
            <person name="Jeffries T.W."/>
            <person name="Grigoriev I.V."/>
        </authorList>
    </citation>
    <scope>NUCLEOTIDE SEQUENCE [LARGE SCALE GENOMIC DNA]</scope>
    <source>
        <strain evidence="4">NRRL Y-17796</strain>
    </source>
</reference>
<dbReference type="EMBL" id="KV453841">
    <property type="protein sequence ID" value="ODV92527.1"/>
    <property type="molecule type" value="Genomic_DNA"/>
</dbReference>
<protein>
    <recommendedName>
        <fullName evidence="5">Phosphoglycerate mutase-like protein</fullName>
    </recommendedName>
</protein>
<organism evidence="3 4">
    <name type="scientific">Tortispora caseinolytica NRRL Y-17796</name>
    <dbReference type="NCBI Taxonomy" id="767744"/>
    <lineage>
        <taxon>Eukaryota</taxon>
        <taxon>Fungi</taxon>
        <taxon>Dikarya</taxon>
        <taxon>Ascomycota</taxon>
        <taxon>Saccharomycotina</taxon>
        <taxon>Trigonopsidomycetes</taxon>
        <taxon>Trigonopsidales</taxon>
        <taxon>Trigonopsidaceae</taxon>
        <taxon>Tortispora</taxon>
    </lineage>
</organism>
<evidence type="ECO:0000313" key="4">
    <source>
        <dbReference type="Proteomes" id="UP000095023"/>
    </source>
</evidence>
<dbReference type="AlphaFoldDB" id="A0A1E4TLC3"/>
<evidence type="ECO:0000313" key="3">
    <source>
        <dbReference type="EMBL" id="ODV92527.1"/>
    </source>
</evidence>
<name>A0A1E4TLC3_9ASCO</name>
<keyword evidence="2" id="KW-0413">Isomerase</keyword>
<keyword evidence="1" id="KW-0324">Glycolysis</keyword>
<evidence type="ECO:0000256" key="2">
    <source>
        <dbReference type="ARBA" id="ARBA00023235"/>
    </source>
</evidence>
<dbReference type="InterPro" id="IPR050275">
    <property type="entry name" value="PGM_Phosphatase"/>
</dbReference>
<proteinExistence type="predicted"/>
<feature type="non-terminal residue" evidence="3">
    <location>
        <position position="1"/>
    </location>
</feature>
<evidence type="ECO:0000256" key="1">
    <source>
        <dbReference type="ARBA" id="ARBA00023152"/>
    </source>
</evidence>
<dbReference type="Proteomes" id="UP000095023">
    <property type="component" value="Unassembled WGS sequence"/>
</dbReference>